<dbReference type="SUPFAM" id="SSF56112">
    <property type="entry name" value="Protein kinase-like (PK-like)"/>
    <property type="match status" value="1"/>
</dbReference>
<keyword evidence="12" id="KW-0677">Repeat</keyword>
<dbReference type="Pfam" id="PF13855">
    <property type="entry name" value="LRR_8"/>
    <property type="match status" value="1"/>
</dbReference>
<dbReference type="SMART" id="SM00369">
    <property type="entry name" value="LRR_TYP"/>
    <property type="match status" value="10"/>
</dbReference>
<dbReference type="InterPro" id="IPR017441">
    <property type="entry name" value="Protein_kinase_ATP_BS"/>
</dbReference>
<dbReference type="Gene3D" id="1.10.510.10">
    <property type="entry name" value="Transferase(Phosphotransferase) domain 1"/>
    <property type="match status" value="1"/>
</dbReference>
<evidence type="ECO:0000256" key="21">
    <source>
        <dbReference type="ARBA" id="ARBA00048679"/>
    </source>
</evidence>
<dbReference type="InterPro" id="IPR050647">
    <property type="entry name" value="Plant_LRR-RLKs"/>
</dbReference>
<evidence type="ECO:0000256" key="4">
    <source>
        <dbReference type="ARBA" id="ARBA00012513"/>
    </source>
</evidence>
<dbReference type="FunFam" id="3.80.10.10:FF:000299">
    <property type="entry name" value="Piriformospora indica-insensitive protein 2"/>
    <property type="match status" value="1"/>
</dbReference>
<dbReference type="SMART" id="SM00220">
    <property type="entry name" value="S_TKc"/>
    <property type="match status" value="1"/>
</dbReference>
<evidence type="ECO:0000256" key="20">
    <source>
        <dbReference type="ARBA" id="ARBA00047899"/>
    </source>
</evidence>
<feature type="binding site" evidence="25">
    <location>
        <position position="848"/>
    </location>
    <ligand>
        <name>ATP</name>
        <dbReference type="ChEBI" id="CHEBI:30616"/>
    </ligand>
</feature>
<evidence type="ECO:0000256" key="14">
    <source>
        <dbReference type="ARBA" id="ARBA00022777"/>
    </source>
</evidence>
<evidence type="ECO:0000256" key="1">
    <source>
        <dbReference type="ARBA" id="ARBA00004251"/>
    </source>
</evidence>
<dbReference type="InterPro" id="IPR032675">
    <property type="entry name" value="LRR_dom_sf"/>
</dbReference>
<dbReference type="SUPFAM" id="SSF52047">
    <property type="entry name" value="RNI-like"/>
    <property type="match status" value="1"/>
</dbReference>
<proteinExistence type="inferred from homology"/>
<comment type="similarity">
    <text evidence="3">Belongs to the protein kinase superfamily. Ser/Thr protein kinase family.</text>
</comment>
<dbReference type="GO" id="GO:0005789">
    <property type="term" value="C:endoplasmic reticulum membrane"/>
    <property type="evidence" value="ECO:0007669"/>
    <property type="project" value="UniProtKB-SubCell"/>
</dbReference>
<comment type="catalytic activity">
    <reaction evidence="20">
        <text>L-threonyl-[protein] + ATP = O-phospho-L-threonyl-[protein] + ADP + H(+)</text>
        <dbReference type="Rhea" id="RHEA:46608"/>
        <dbReference type="Rhea" id="RHEA-COMP:11060"/>
        <dbReference type="Rhea" id="RHEA-COMP:11605"/>
        <dbReference type="ChEBI" id="CHEBI:15378"/>
        <dbReference type="ChEBI" id="CHEBI:30013"/>
        <dbReference type="ChEBI" id="CHEBI:30616"/>
        <dbReference type="ChEBI" id="CHEBI:61977"/>
        <dbReference type="ChEBI" id="CHEBI:456216"/>
        <dbReference type="EC" id="2.7.11.1"/>
    </reaction>
</comment>
<evidence type="ECO:0000256" key="6">
    <source>
        <dbReference type="ARBA" id="ARBA00022527"/>
    </source>
</evidence>
<dbReference type="InterPro" id="IPR011009">
    <property type="entry name" value="Kinase-like_dom_sf"/>
</dbReference>
<keyword evidence="11 27" id="KW-0732">Signal</keyword>
<dbReference type="FunFam" id="1.10.510.10:FF:000358">
    <property type="entry name" value="Putative leucine-rich repeat receptor-like serine/threonine-protein kinase"/>
    <property type="match status" value="1"/>
</dbReference>
<dbReference type="Pfam" id="PF08263">
    <property type="entry name" value="LRRNT_2"/>
    <property type="match status" value="1"/>
</dbReference>
<evidence type="ECO:0000313" key="30">
    <source>
        <dbReference type="Proteomes" id="UP000636709"/>
    </source>
</evidence>
<dbReference type="GO" id="GO:0004674">
    <property type="term" value="F:protein serine/threonine kinase activity"/>
    <property type="evidence" value="ECO:0007669"/>
    <property type="project" value="UniProtKB-KW"/>
</dbReference>
<evidence type="ECO:0000256" key="11">
    <source>
        <dbReference type="ARBA" id="ARBA00022729"/>
    </source>
</evidence>
<sequence>MASVGVLALVGLLSIFTTFCNLLATSNETENDRQALLCFKSQISGPAYVFTSWSNASLEFCNWHGVTCSALPPHRVIELNLPSEGITGLIPPCITNLTSLAKLQLSNNSFHGGIPSEFRLLHQLSYLNLSMNSLEGNIPADLSSCSQLRVIGLWNNSLTGQIPPALSQSRHLQEINLRNNKLQGSIPYAFANLHELQILDLSRNNIGGNIPPALGSSLSLTYVDLGNNVLTGGIPESITNSSSLQILRLMKNSLSGEVPKALFNTSSLTAICLQQNQLVGSIPPVTAISPPVKHLYLGDNHLSGSIPLSIGKLSSLVSIHLNRNKLVGGIPECLGNISTLEILDFNENNLSGPVPKSLFNMSSLRYIAVAENNLIGQLPSDIGFMLPSIKGLTFTGNKFEGPIPISLLNATNLQLLELGSNSLSGFIPLFGSLPNLNSLDLGYNMLYAGDWAFMSSLSNCSKLKELLLDGNNLQGKLPSSFGNLSKSIEMLWLGNNSISGHIPLEIGNLRNLNSLLLDNNLFIGSIPQTIGNLGNLGFLYLADNKLSGQIPDAIGNLVQLTELKLDGNNLSGRIPATIGHCSQLQKFNLSHNSLDGSIPSKILKITTLELDLSHNYLSGRIPDEVGNLINLKKLSVSNNLLSGNIPSALGRCVVLEYLEMQKNYFSGSIPQSLVNLVSIKEMDISRNNFSGDIPEFLASLSFLQHLNLSFNNFEGVVPRGGIFDNAGAVSIEGNKYLCTSVPAGGMPLCSAFTDRKRKHKILALVLEIVISVAAAVMIFSCLTAIHWRKRMQVKSNMPKLSQHNETITYRDIVNATERFSSFNLIGSGSFGVVYKGNLHGHEDQVAIKIFKLDIYGADKNFTAECEALRNLRHRNLVKIITLCSSVDYTGSTFKALVFQYMPNGNLDSWLHPMAHEHSQRDILTLRQRINISLDVASALDYIHNHCANPLIHCDLKPSNVLLDLNFTACVSDFGLARFLYSRNAQQDCTSTMACPKGSIGYIPPEYGMKKKISTKGDVYSFGMLLLEMITGRRPTDEKFSDGTNLHGFVERAFPEKIHEIADPTMLQDEIDAAEAMKNYVIPLVRIGLSCSMTSPKERPEMGRVYTEILTIKQKFSGTTGK</sequence>
<comment type="subcellular location">
    <subcellularLocation>
        <location evidence="1">Cell membrane</location>
        <topology evidence="1">Single-pass type I membrane protein</topology>
    </subcellularLocation>
    <subcellularLocation>
        <location evidence="2">Endoplasmic reticulum membrane</location>
        <topology evidence="2">Single-pass membrane protein</topology>
    </subcellularLocation>
</comment>
<dbReference type="EC" id="2.7.11.1" evidence="4"/>
<dbReference type="AlphaFoldDB" id="A0A835A9K8"/>
<evidence type="ECO:0000313" key="29">
    <source>
        <dbReference type="EMBL" id="KAF8652133.1"/>
    </source>
</evidence>
<dbReference type="PROSITE" id="PS00108">
    <property type="entry name" value="PROTEIN_KINASE_ST"/>
    <property type="match status" value="1"/>
</dbReference>
<keyword evidence="16 26" id="KW-1133">Transmembrane helix</keyword>
<evidence type="ECO:0000256" key="3">
    <source>
        <dbReference type="ARBA" id="ARBA00008684"/>
    </source>
</evidence>
<keyword evidence="5" id="KW-1003">Cell membrane</keyword>
<evidence type="ECO:0000259" key="28">
    <source>
        <dbReference type="PROSITE" id="PS50011"/>
    </source>
</evidence>
<keyword evidence="19" id="KW-0325">Glycoprotein</keyword>
<dbReference type="InterPro" id="IPR008271">
    <property type="entry name" value="Ser/Thr_kinase_AS"/>
</dbReference>
<dbReference type="Gene3D" id="3.30.200.20">
    <property type="entry name" value="Phosphorylase Kinase, domain 1"/>
    <property type="match status" value="1"/>
</dbReference>
<feature type="chain" id="PRO_5032732064" description="Receptor kinase-like protein Xa21" evidence="27">
    <location>
        <begin position="25"/>
        <end position="1121"/>
    </location>
</feature>
<keyword evidence="18" id="KW-0675">Receptor</keyword>
<keyword evidence="6" id="KW-0723">Serine/threonine-protein kinase</keyword>
<dbReference type="InterPro" id="IPR001611">
    <property type="entry name" value="Leu-rich_rpt"/>
</dbReference>
<dbReference type="Proteomes" id="UP000636709">
    <property type="component" value="Unassembled WGS sequence"/>
</dbReference>
<dbReference type="GO" id="GO:0033612">
    <property type="term" value="F:receptor serine/threonine kinase binding"/>
    <property type="evidence" value="ECO:0007669"/>
    <property type="project" value="TreeGrafter"/>
</dbReference>
<evidence type="ECO:0000256" key="8">
    <source>
        <dbReference type="ARBA" id="ARBA00022614"/>
    </source>
</evidence>
<evidence type="ECO:0000256" key="17">
    <source>
        <dbReference type="ARBA" id="ARBA00023136"/>
    </source>
</evidence>
<reference evidence="29" key="1">
    <citation type="submission" date="2020-07" db="EMBL/GenBank/DDBJ databases">
        <title>Genome sequence and genetic diversity analysis of an under-domesticated orphan crop, white fonio (Digitaria exilis).</title>
        <authorList>
            <person name="Bennetzen J.L."/>
            <person name="Chen S."/>
            <person name="Ma X."/>
            <person name="Wang X."/>
            <person name="Yssel A.E.J."/>
            <person name="Chaluvadi S.R."/>
            <person name="Johnson M."/>
            <person name="Gangashetty P."/>
            <person name="Hamidou F."/>
            <person name="Sanogo M.D."/>
            <person name="Zwaenepoel A."/>
            <person name="Wallace J."/>
            <person name="Van De Peer Y."/>
            <person name="Van Deynze A."/>
        </authorList>
    </citation>
    <scope>NUCLEOTIDE SEQUENCE</scope>
    <source>
        <tissue evidence="29">Leaves</tissue>
    </source>
</reference>
<dbReference type="Pfam" id="PF00560">
    <property type="entry name" value="LRR_1"/>
    <property type="match status" value="9"/>
</dbReference>
<keyword evidence="30" id="KW-1185">Reference proteome</keyword>
<dbReference type="SUPFAM" id="SSF52058">
    <property type="entry name" value="L domain-like"/>
    <property type="match status" value="2"/>
</dbReference>
<evidence type="ECO:0000256" key="12">
    <source>
        <dbReference type="ARBA" id="ARBA00022737"/>
    </source>
</evidence>
<feature type="signal peptide" evidence="27">
    <location>
        <begin position="1"/>
        <end position="24"/>
    </location>
</feature>
<feature type="domain" description="Protein kinase" evidence="28">
    <location>
        <begin position="819"/>
        <end position="1110"/>
    </location>
</feature>
<keyword evidence="7" id="KW-0597">Phosphoprotein</keyword>
<evidence type="ECO:0000256" key="9">
    <source>
        <dbReference type="ARBA" id="ARBA00022679"/>
    </source>
</evidence>
<evidence type="ECO:0000256" key="15">
    <source>
        <dbReference type="ARBA" id="ARBA00022840"/>
    </source>
</evidence>
<evidence type="ECO:0000256" key="19">
    <source>
        <dbReference type="ARBA" id="ARBA00023180"/>
    </source>
</evidence>
<keyword evidence="14" id="KW-0418">Kinase</keyword>
<evidence type="ECO:0000256" key="23">
    <source>
        <dbReference type="ARBA" id="ARBA00056628"/>
    </source>
</evidence>
<dbReference type="GO" id="GO:0005524">
    <property type="term" value="F:ATP binding"/>
    <property type="evidence" value="ECO:0007669"/>
    <property type="project" value="UniProtKB-UniRule"/>
</dbReference>
<name>A0A835A9K8_9POAL</name>
<accession>A0A835A9K8</accession>
<keyword evidence="13 25" id="KW-0547">Nucleotide-binding</keyword>
<keyword evidence="15 25" id="KW-0067">ATP-binding</keyword>
<dbReference type="EMBL" id="JACEFO010002671">
    <property type="protein sequence ID" value="KAF8652133.1"/>
    <property type="molecule type" value="Genomic_DNA"/>
</dbReference>
<evidence type="ECO:0000256" key="24">
    <source>
        <dbReference type="ARBA" id="ARBA00072040"/>
    </source>
</evidence>
<dbReference type="Gene3D" id="3.80.10.10">
    <property type="entry name" value="Ribonuclease Inhibitor"/>
    <property type="match status" value="5"/>
</dbReference>
<dbReference type="GO" id="GO:0005886">
    <property type="term" value="C:plasma membrane"/>
    <property type="evidence" value="ECO:0007669"/>
    <property type="project" value="UniProtKB-SubCell"/>
</dbReference>
<keyword evidence="10 26" id="KW-0812">Transmembrane</keyword>
<evidence type="ECO:0000256" key="27">
    <source>
        <dbReference type="SAM" id="SignalP"/>
    </source>
</evidence>
<evidence type="ECO:0000256" key="25">
    <source>
        <dbReference type="PROSITE-ProRule" id="PRU10141"/>
    </source>
</evidence>
<comment type="function">
    <text evidence="23">The processed protein kinase Xa21 chain released by protein cleavage after X.oryzae pv. oryzae protein Ax21 detection translocates into the nucleus where it can bind and regulate WRKY62, a transcription factor. Confers resistance to the bacterial pathogen X.oryzae pv. oryzae (Xoo).</text>
</comment>
<dbReference type="Pfam" id="PF07714">
    <property type="entry name" value="PK_Tyr_Ser-Thr"/>
    <property type="match status" value="1"/>
</dbReference>
<dbReference type="InterPro" id="IPR013210">
    <property type="entry name" value="LRR_N_plant-typ"/>
</dbReference>
<dbReference type="InterPro" id="IPR000719">
    <property type="entry name" value="Prot_kinase_dom"/>
</dbReference>
<dbReference type="InterPro" id="IPR001245">
    <property type="entry name" value="Ser-Thr/Tyr_kinase_cat_dom"/>
</dbReference>
<dbReference type="FunFam" id="3.80.10.10:FF:001158">
    <property type="entry name" value="Leucine-rich repeat protein kinase family protein"/>
    <property type="match status" value="1"/>
</dbReference>
<gene>
    <name evidence="29" type="ORF">HU200_063083</name>
</gene>
<dbReference type="InterPro" id="IPR003591">
    <property type="entry name" value="Leu-rich_rpt_typical-subtyp"/>
</dbReference>
<dbReference type="InterPro" id="IPR055414">
    <property type="entry name" value="LRR_R13L4/SHOC2-like"/>
</dbReference>
<evidence type="ECO:0000256" key="26">
    <source>
        <dbReference type="SAM" id="Phobius"/>
    </source>
</evidence>
<protein>
    <recommendedName>
        <fullName evidence="24">Receptor kinase-like protein Xa21</fullName>
        <ecNumber evidence="4">2.7.11.1</ecNumber>
    </recommendedName>
</protein>
<feature type="transmembrane region" description="Helical" evidence="26">
    <location>
        <begin position="761"/>
        <end position="787"/>
    </location>
</feature>
<comment type="function">
    <text evidence="22">Receptor kinase that detects X.oryzae pv. oryzae protein Ax21 to promote innate immunity. Following X.oryzae pv. oryzae protein Ax21 detection, undergoes cleavage, releasing the processed protein kinase Xa21 chain.</text>
</comment>
<dbReference type="Pfam" id="PF23598">
    <property type="entry name" value="LRR_14"/>
    <property type="match status" value="1"/>
</dbReference>
<dbReference type="PANTHER" id="PTHR48056">
    <property type="entry name" value="LRR RECEPTOR-LIKE SERINE/THREONINE-PROTEIN KINASE-RELATED"/>
    <property type="match status" value="1"/>
</dbReference>
<evidence type="ECO:0000256" key="22">
    <source>
        <dbReference type="ARBA" id="ARBA00054320"/>
    </source>
</evidence>
<keyword evidence="9" id="KW-0808">Transferase</keyword>
<evidence type="ECO:0000256" key="10">
    <source>
        <dbReference type="ARBA" id="ARBA00022692"/>
    </source>
</evidence>
<evidence type="ECO:0000256" key="2">
    <source>
        <dbReference type="ARBA" id="ARBA00004389"/>
    </source>
</evidence>
<comment type="catalytic activity">
    <reaction evidence="21">
        <text>L-seryl-[protein] + ATP = O-phospho-L-seryl-[protein] + ADP + H(+)</text>
        <dbReference type="Rhea" id="RHEA:17989"/>
        <dbReference type="Rhea" id="RHEA-COMP:9863"/>
        <dbReference type="Rhea" id="RHEA-COMP:11604"/>
        <dbReference type="ChEBI" id="CHEBI:15378"/>
        <dbReference type="ChEBI" id="CHEBI:29999"/>
        <dbReference type="ChEBI" id="CHEBI:30616"/>
        <dbReference type="ChEBI" id="CHEBI:83421"/>
        <dbReference type="ChEBI" id="CHEBI:456216"/>
        <dbReference type="EC" id="2.7.11.1"/>
    </reaction>
</comment>
<dbReference type="FunFam" id="3.30.200.20:FF:000432">
    <property type="entry name" value="LRR receptor-like serine/threonine-protein kinase EFR"/>
    <property type="match status" value="1"/>
</dbReference>
<keyword evidence="17 26" id="KW-0472">Membrane</keyword>
<dbReference type="OrthoDB" id="676979at2759"/>
<comment type="caution">
    <text evidence="29">The sequence shown here is derived from an EMBL/GenBank/DDBJ whole genome shotgun (WGS) entry which is preliminary data.</text>
</comment>
<evidence type="ECO:0000256" key="5">
    <source>
        <dbReference type="ARBA" id="ARBA00022475"/>
    </source>
</evidence>
<evidence type="ECO:0000256" key="18">
    <source>
        <dbReference type="ARBA" id="ARBA00023170"/>
    </source>
</evidence>
<evidence type="ECO:0000256" key="16">
    <source>
        <dbReference type="ARBA" id="ARBA00022989"/>
    </source>
</evidence>
<dbReference type="PANTHER" id="PTHR48056:SF89">
    <property type="entry name" value="OS06G0585982 PROTEIN"/>
    <property type="match status" value="1"/>
</dbReference>
<dbReference type="PROSITE" id="PS00107">
    <property type="entry name" value="PROTEIN_KINASE_ATP"/>
    <property type="match status" value="1"/>
</dbReference>
<keyword evidence="8" id="KW-0433">Leucine-rich repeat</keyword>
<evidence type="ECO:0000256" key="13">
    <source>
        <dbReference type="ARBA" id="ARBA00022741"/>
    </source>
</evidence>
<evidence type="ECO:0000256" key="7">
    <source>
        <dbReference type="ARBA" id="ARBA00022553"/>
    </source>
</evidence>
<dbReference type="FunFam" id="3.80.10.10:FF:000275">
    <property type="entry name" value="Leucine-rich repeat receptor-like protein kinase"/>
    <property type="match status" value="1"/>
</dbReference>
<dbReference type="FunFam" id="3.80.10.10:FF:000288">
    <property type="entry name" value="LRR receptor-like serine/threonine-protein kinase EFR"/>
    <property type="match status" value="1"/>
</dbReference>
<dbReference type="PROSITE" id="PS50011">
    <property type="entry name" value="PROTEIN_KINASE_DOM"/>
    <property type="match status" value="1"/>
</dbReference>
<organism evidence="29 30">
    <name type="scientific">Digitaria exilis</name>
    <dbReference type="NCBI Taxonomy" id="1010633"/>
    <lineage>
        <taxon>Eukaryota</taxon>
        <taxon>Viridiplantae</taxon>
        <taxon>Streptophyta</taxon>
        <taxon>Embryophyta</taxon>
        <taxon>Tracheophyta</taxon>
        <taxon>Spermatophyta</taxon>
        <taxon>Magnoliopsida</taxon>
        <taxon>Liliopsida</taxon>
        <taxon>Poales</taxon>
        <taxon>Poaceae</taxon>
        <taxon>PACMAD clade</taxon>
        <taxon>Panicoideae</taxon>
        <taxon>Panicodae</taxon>
        <taxon>Paniceae</taxon>
        <taxon>Anthephorinae</taxon>
        <taxon>Digitaria</taxon>
    </lineage>
</organism>